<evidence type="ECO:0000313" key="3">
    <source>
        <dbReference type="Proteomes" id="UP000075714"/>
    </source>
</evidence>
<feature type="region of interest" description="Disordered" evidence="1">
    <location>
        <begin position="1"/>
        <end position="112"/>
    </location>
</feature>
<feature type="compositionally biased region" description="Low complexity" evidence="1">
    <location>
        <begin position="11"/>
        <end position="26"/>
    </location>
</feature>
<sequence length="275" mass="28067">MDARGCRIQDALAASSSASDTSVLLSGGSEEATAEDPGHIPEREGLAPATDSTTSPDAKSAPLVGPVAPPAGGCLPSGPDSNEPGSDGAAQLPPGMPETATAEGPGHSLERENHAPSVSVAHGLYQPVDSTTQPDARSAPFVGPVAPPAGGCQPSGPDSDEAGSDGAAWLPPGMPETVVVRCEMGKPKSDDGQLPRYTYGMFNTQTFQVTCSGCRICAGQQGAITANTFMTKHAGNTGAHDWKHAVHAKGRDGQFVRMFHFFESFDAAPVCSGKT</sequence>
<evidence type="ECO:0000256" key="1">
    <source>
        <dbReference type="SAM" id="MobiDB-lite"/>
    </source>
</evidence>
<gene>
    <name evidence="2" type="ORF">GPECTOR_10g773</name>
</gene>
<keyword evidence="3" id="KW-1185">Reference proteome</keyword>
<dbReference type="Proteomes" id="UP000075714">
    <property type="component" value="Unassembled WGS sequence"/>
</dbReference>
<comment type="caution">
    <text evidence="2">The sequence shown here is derived from an EMBL/GenBank/DDBJ whole genome shotgun (WGS) entry which is preliminary data.</text>
</comment>
<accession>A0A150GQS4</accession>
<reference evidence="3" key="1">
    <citation type="journal article" date="2016" name="Nat. Commun.">
        <title>The Gonium pectorale genome demonstrates co-option of cell cycle regulation during the evolution of multicellularity.</title>
        <authorList>
            <person name="Hanschen E.R."/>
            <person name="Marriage T.N."/>
            <person name="Ferris P.J."/>
            <person name="Hamaji T."/>
            <person name="Toyoda A."/>
            <person name="Fujiyama A."/>
            <person name="Neme R."/>
            <person name="Noguchi H."/>
            <person name="Minakuchi Y."/>
            <person name="Suzuki M."/>
            <person name="Kawai-Toyooka H."/>
            <person name="Smith D.R."/>
            <person name="Sparks H."/>
            <person name="Anderson J."/>
            <person name="Bakaric R."/>
            <person name="Luria V."/>
            <person name="Karger A."/>
            <person name="Kirschner M.W."/>
            <person name="Durand P.M."/>
            <person name="Michod R.E."/>
            <person name="Nozaki H."/>
            <person name="Olson B.J."/>
        </authorList>
    </citation>
    <scope>NUCLEOTIDE SEQUENCE [LARGE SCALE GENOMIC DNA]</scope>
    <source>
        <strain evidence="3">NIES-2863</strain>
    </source>
</reference>
<evidence type="ECO:0000313" key="2">
    <source>
        <dbReference type="EMBL" id="KXZ52144.1"/>
    </source>
</evidence>
<organism evidence="2 3">
    <name type="scientific">Gonium pectorale</name>
    <name type="common">Green alga</name>
    <dbReference type="NCBI Taxonomy" id="33097"/>
    <lineage>
        <taxon>Eukaryota</taxon>
        <taxon>Viridiplantae</taxon>
        <taxon>Chlorophyta</taxon>
        <taxon>core chlorophytes</taxon>
        <taxon>Chlorophyceae</taxon>
        <taxon>CS clade</taxon>
        <taxon>Chlamydomonadales</taxon>
        <taxon>Volvocaceae</taxon>
        <taxon>Gonium</taxon>
    </lineage>
</organism>
<feature type="compositionally biased region" description="Basic and acidic residues" evidence="1">
    <location>
        <begin position="36"/>
        <end position="45"/>
    </location>
</feature>
<dbReference type="AlphaFoldDB" id="A0A150GQS4"/>
<protein>
    <submittedName>
        <fullName evidence="2">Uncharacterized protein</fullName>
    </submittedName>
</protein>
<feature type="compositionally biased region" description="Low complexity" evidence="1">
    <location>
        <begin position="139"/>
        <end position="151"/>
    </location>
</feature>
<name>A0A150GQS4_GONPE</name>
<proteinExistence type="predicted"/>
<feature type="region of interest" description="Disordered" evidence="1">
    <location>
        <begin position="127"/>
        <end position="171"/>
    </location>
</feature>
<dbReference type="EMBL" id="LSYV01000011">
    <property type="protein sequence ID" value="KXZ52144.1"/>
    <property type="molecule type" value="Genomic_DNA"/>
</dbReference>
<feature type="compositionally biased region" description="Low complexity" evidence="1">
    <location>
        <begin position="61"/>
        <end position="76"/>
    </location>
</feature>